<evidence type="ECO:0000313" key="2">
    <source>
        <dbReference type="Proteomes" id="UP000250123"/>
    </source>
</evidence>
<dbReference type="KEGG" id="sbk:SHEWBE_0069"/>
<dbReference type="Proteomes" id="UP000250123">
    <property type="component" value="Chromosome SHEWBE"/>
</dbReference>
<evidence type="ECO:0000313" key="1">
    <source>
        <dbReference type="EMBL" id="SQH74070.1"/>
    </source>
</evidence>
<protein>
    <submittedName>
        <fullName evidence="1">Uncharacterized protein</fullName>
    </submittedName>
</protein>
<proteinExistence type="predicted"/>
<organism evidence="1 2">
    <name type="scientific">Shewanella benthica</name>
    <dbReference type="NCBI Taxonomy" id="43661"/>
    <lineage>
        <taxon>Bacteria</taxon>
        <taxon>Pseudomonadati</taxon>
        <taxon>Pseudomonadota</taxon>
        <taxon>Gammaproteobacteria</taxon>
        <taxon>Alteromonadales</taxon>
        <taxon>Shewanellaceae</taxon>
        <taxon>Shewanella</taxon>
    </lineage>
</organism>
<reference evidence="2" key="1">
    <citation type="submission" date="2018-06" db="EMBL/GenBank/DDBJ databases">
        <authorList>
            <person name="Cea G.-C."/>
            <person name="William W."/>
        </authorList>
    </citation>
    <scope>NUCLEOTIDE SEQUENCE [LARGE SCALE GENOMIC DNA]</scope>
    <source>
        <strain evidence="2">DB21MT-2</strain>
    </source>
</reference>
<name>A0A330LYT7_9GAMM</name>
<accession>A0A330LYT7</accession>
<gene>
    <name evidence="1" type="ORF">SHEWBE_0069</name>
</gene>
<sequence length="24" mass="2555">MNFNHVLGDAVAESLGSINVLLKL</sequence>
<dbReference type="EMBL" id="LS483452">
    <property type="protein sequence ID" value="SQH74070.1"/>
    <property type="molecule type" value="Genomic_DNA"/>
</dbReference>
<dbReference type="AlphaFoldDB" id="A0A330LYT7"/>